<dbReference type="PANTHER" id="PTHR46268">
    <property type="entry name" value="STRESS RESPONSE PROTEIN NHAX"/>
    <property type="match status" value="1"/>
</dbReference>
<dbReference type="PATRIC" id="fig|1217721.7.peg.2872"/>
<dbReference type="OrthoDB" id="9792500at2"/>
<reference evidence="3 4" key="1">
    <citation type="submission" date="2014-07" db="EMBL/GenBank/DDBJ databases">
        <title>Complete Genome Sequence of Dyella japonica Strain A8 Isolated from Malaysian Tropical Soil.</title>
        <authorList>
            <person name="Hui R.K.H."/>
            <person name="Chen J.-W."/>
            <person name="Chan K.-G."/>
            <person name="Leung F.C.C."/>
        </authorList>
    </citation>
    <scope>NUCLEOTIDE SEQUENCE [LARGE SCALE GENOMIC DNA]</scope>
    <source>
        <strain evidence="3 4">A8</strain>
    </source>
</reference>
<dbReference type="Pfam" id="PF00582">
    <property type="entry name" value="Usp"/>
    <property type="match status" value="1"/>
</dbReference>
<name>A0A075K1L7_9GAMM</name>
<keyword evidence="4" id="KW-1185">Reference proteome</keyword>
<dbReference type="InterPro" id="IPR006016">
    <property type="entry name" value="UspA"/>
</dbReference>
<protein>
    <submittedName>
        <fullName evidence="3">Universal stress protein UspA</fullName>
    </submittedName>
</protein>
<dbReference type="PRINTS" id="PR01438">
    <property type="entry name" value="UNVRSLSTRESS"/>
</dbReference>
<dbReference type="Proteomes" id="UP000027987">
    <property type="component" value="Chromosome"/>
</dbReference>
<dbReference type="SUPFAM" id="SSF52402">
    <property type="entry name" value="Adenine nucleotide alpha hydrolases-like"/>
    <property type="match status" value="1"/>
</dbReference>
<dbReference type="AlphaFoldDB" id="A0A075K1L7"/>
<dbReference type="InterPro" id="IPR014729">
    <property type="entry name" value="Rossmann-like_a/b/a_fold"/>
</dbReference>
<evidence type="ECO:0000259" key="2">
    <source>
        <dbReference type="Pfam" id="PF00582"/>
    </source>
</evidence>
<dbReference type="KEGG" id="dja:HY57_13930"/>
<organism evidence="3 4">
    <name type="scientific">Dyella japonica A8</name>
    <dbReference type="NCBI Taxonomy" id="1217721"/>
    <lineage>
        <taxon>Bacteria</taxon>
        <taxon>Pseudomonadati</taxon>
        <taxon>Pseudomonadota</taxon>
        <taxon>Gammaproteobacteria</taxon>
        <taxon>Lysobacterales</taxon>
        <taxon>Rhodanobacteraceae</taxon>
        <taxon>Dyella</taxon>
    </lineage>
</organism>
<dbReference type="Gene3D" id="3.40.50.620">
    <property type="entry name" value="HUPs"/>
    <property type="match status" value="1"/>
</dbReference>
<gene>
    <name evidence="3" type="ORF">HY57_13930</name>
</gene>
<accession>A0A075K1L7</accession>
<evidence type="ECO:0000313" key="3">
    <source>
        <dbReference type="EMBL" id="AIF48266.1"/>
    </source>
</evidence>
<dbReference type="HOGENOM" id="CLU_049301_11_0_6"/>
<comment type="similarity">
    <text evidence="1">Belongs to the universal stress protein A family.</text>
</comment>
<feature type="domain" description="UspA" evidence="2">
    <location>
        <begin position="1"/>
        <end position="144"/>
    </location>
</feature>
<dbReference type="RefSeq" id="WP_019467462.1">
    <property type="nucleotide sequence ID" value="NZ_ALOY01000184.1"/>
</dbReference>
<sequence length="144" mass="15715">MFKHILLPVDGSEYTLRAVDTGIALAARLEAKIFSIHVLPPLSTVSFMSELLQHRGCYSEAAKARAQAYLDEVVQRASALSVPCETEFVFDLRPYVAIVAAAAKHKCDLIVMGSRGFDGLERVLLGSVTHKVMLSCDTPVLVCH</sequence>
<dbReference type="EMBL" id="CP008884">
    <property type="protein sequence ID" value="AIF48266.1"/>
    <property type="molecule type" value="Genomic_DNA"/>
</dbReference>
<dbReference type="InterPro" id="IPR006015">
    <property type="entry name" value="Universal_stress_UspA"/>
</dbReference>
<proteinExistence type="inferred from homology"/>
<dbReference type="CDD" id="cd00293">
    <property type="entry name" value="USP-like"/>
    <property type="match status" value="1"/>
</dbReference>
<evidence type="ECO:0000313" key="4">
    <source>
        <dbReference type="Proteomes" id="UP000027987"/>
    </source>
</evidence>
<dbReference type="PANTHER" id="PTHR46268:SF15">
    <property type="entry name" value="UNIVERSAL STRESS PROTEIN HP_0031"/>
    <property type="match status" value="1"/>
</dbReference>
<dbReference type="STRING" id="1217721.HY57_13930"/>
<evidence type="ECO:0000256" key="1">
    <source>
        <dbReference type="ARBA" id="ARBA00008791"/>
    </source>
</evidence>